<comment type="function">
    <text evidence="10">Part of the ABC transporter FtsEX involved in asymmetric cellular division facilitating the initiation of sporulation.</text>
</comment>
<evidence type="ECO:0000259" key="13">
    <source>
        <dbReference type="Pfam" id="PF18075"/>
    </source>
</evidence>
<dbReference type="OrthoDB" id="9812531at2"/>
<evidence type="ECO:0000313" key="15">
    <source>
        <dbReference type="Proteomes" id="UP000186102"/>
    </source>
</evidence>
<dbReference type="EMBL" id="MLBF01000001">
    <property type="protein sequence ID" value="OLN33904.1"/>
    <property type="molecule type" value="Genomic_DNA"/>
</dbReference>
<evidence type="ECO:0000259" key="12">
    <source>
        <dbReference type="Pfam" id="PF02687"/>
    </source>
</evidence>
<dbReference type="GO" id="GO:0051301">
    <property type="term" value="P:cell division"/>
    <property type="evidence" value="ECO:0007669"/>
    <property type="project" value="UniProtKB-KW"/>
</dbReference>
<dbReference type="PANTHER" id="PTHR47755">
    <property type="entry name" value="CELL DIVISION PROTEIN FTSX"/>
    <property type="match status" value="1"/>
</dbReference>
<comment type="caution">
    <text evidence="14">The sequence shown here is derived from an EMBL/GenBank/DDBJ whole genome shotgun (WGS) entry which is preliminary data.</text>
</comment>
<evidence type="ECO:0000256" key="4">
    <source>
        <dbReference type="ARBA" id="ARBA00022475"/>
    </source>
</evidence>
<evidence type="ECO:0000313" key="14">
    <source>
        <dbReference type="EMBL" id="OLN33904.1"/>
    </source>
</evidence>
<feature type="domain" description="FtsX extracellular" evidence="13">
    <location>
        <begin position="59"/>
        <end position="159"/>
    </location>
</feature>
<feature type="transmembrane region" description="Helical" evidence="11">
    <location>
        <begin position="175"/>
        <end position="199"/>
    </location>
</feature>
<dbReference type="GO" id="GO:0005886">
    <property type="term" value="C:plasma membrane"/>
    <property type="evidence" value="ECO:0007669"/>
    <property type="project" value="UniProtKB-SubCell"/>
</dbReference>
<evidence type="ECO:0000256" key="8">
    <source>
        <dbReference type="ARBA" id="ARBA00023136"/>
    </source>
</evidence>
<keyword evidence="4 10" id="KW-1003">Cell membrane</keyword>
<gene>
    <name evidence="14" type="ORF">DSOL_0082</name>
</gene>
<comment type="similarity">
    <text evidence="2 10">Belongs to the ABC-4 integral membrane protein family. FtsX subfamily.</text>
</comment>
<keyword evidence="8 10" id="KW-0472">Membrane</keyword>
<keyword evidence="9 10" id="KW-0131">Cell cycle</keyword>
<sequence>MTLNSTRYILRETLHSMKRNPWLSIASVLTVMVSLVILGFSVFFLANASNMAKSFESQLEIATFVQNSATQPEVQALKSKIEAMPGVASVTVVTKDQALADFGKTMDGTQSSGGSQSSLVADLGGTNPFPDKLTVKVSDPKSVQTIADQLSVLQGVEKVRYGQGYVDKLLKFTQWLRWIGLGVVAAFSTASIVLISINVKMNVFSRRREIQIMKLVGASNGFVRWPFLIEGLALGLIGGAVAAVIVGMGYNWISMYVQSTLTFLPVVQNTVLFHQISVGLLLAGMGMGAIGSGLSLQKFLRA</sequence>
<dbReference type="RefSeq" id="WP_075362925.1">
    <property type="nucleotide sequence ID" value="NZ_MLBF01000001.1"/>
</dbReference>
<name>A0A1Q8R2U5_9FIRM</name>
<dbReference type="Pfam" id="PF02687">
    <property type="entry name" value="FtsX"/>
    <property type="match status" value="1"/>
</dbReference>
<evidence type="ECO:0000256" key="11">
    <source>
        <dbReference type="SAM" id="Phobius"/>
    </source>
</evidence>
<evidence type="ECO:0000256" key="3">
    <source>
        <dbReference type="ARBA" id="ARBA00021907"/>
    </source>
</evidence>
<keyword evidence="15" id="KW-1185">Reference proteome</keyword>
<dbReference type="InterPro" id="IPR004513">
    <property type="entry name" value="FtsX"/>
</dbReference>
<keyword evidence="7 11" id="KW-1133">Transmembrane helix</keyword>
<evidence type="ECO:0000256" key="7">
    <source>
        <dbReference type="ARBA" id="ARBA00022989"/>
    </source>
</evidence>
<evidence type="ECO:0000256" key="5">
    <source>
        <dbReference type="ARBA" id="ARBA00022618"/>
    </source>
</evidence>
<dbReference type="Proteomes" id="UP000186102">
    <property type="component" value="Unassembled WGS sequence"/>
</dbReference>
<dbReference type="Pfam" id="PF18075">
    <property type="entry name" value="FtsX_ECD"/>
    <property type="match status" value="1"/>
</dbReference>
<feature type="domain" description="ABC3 transporter permease C-terminal" evidence="12">
    <location>
        <begin position="184"/>
        <end position="291"/>
    </location>
</feature>
<dbReference type="NCBIfam" id="NF038347">
    <property type="entry name" value="FtsX_Gpos"/>
    <property type="match status" value="1"/>
</dbReference>
<evidence type="ECO:0000256" key="1">
    <source>
        <dbReference type="ARBA" id="ARBA00004651"/>
    </source>
</evidence>
<feature type="transmembrane region" description="Helical" evidence="11">
    <location>
        <begin position="273"/>
        <end position="296"/>
    </location>
</feature>
<dbReference type="InterPro" id="IPR040690">
    <property type="entry name" value="FtsX_ECD"/>
</dbReference>
<dbReference type="STRING" id="1888891.DSOL_0082"/>
<accession>A0A1Q8R2U5</accession>
<dbReference type="InterPro" id="IPR003838">
    <property type="entry name" value="ABC3_permease_C"/>
</dbReference>
<evidence type="ECO:0000256" key="6">
    <source>
        <dbReference type="ARBA" id="ARBA00022692"/>
    </source>
</evidence>
<evidence type="ECO:0000256" key="9">
    <source>
        <dbReference type="ARBA" id="ARBA00023306"/>
    </source>
</evidence>
<comment type="subcellular location">
    <subcellularLocation>
        <location evidence="1">Cell membrane</location>
        <topology evidence="1">Multi-pass membrane protein</topology>
    </subcellularLocation>
</comment>
<organism evidence="14 15">
    <name type="scientific">Desulfosporosinus metallidurans</name>
    <dbReference type="NCBI Taxonomy" id="1888891"/>
    <lineage>
        <taxon>Bacteria</taxon>
        <taxon>Bacillati</taxon>
        <taxon>Bacillota</taxon>
        <taxon>Clostridia</taxon>
        <taxon>Eubacteriales</taxon>
        <taxon>Desulfitobacteriaceae</taxon>
        <taxon>Desulfosporosinus</taxon>
    </lineage>
</organism>
<dbReference type="Gene3D" id="3.30.70.3040">
    <property type="match status" value="1"/>
</dbReference>
<proteinExistence type="inferred from homology"/>
<dbReference type="InterPro" id="IPR058204">
    <property type="entry name" value="FtsX_firmicutes-type"/>
</dbReference>
<dbReference type="AlphaFoldDB" id="A0A1Q8R2U5"/>
<feature type="transmembrane region" description="Helical" evidence="11">
    <location>
        <begin position="232"/>
        <end position="253"/>
    </location>
</feature>
<evidence type="ECO:0000256" key="10">
    <source>
        <dbReference type="PIRNR" id="PIRNR003097"/>
    </source>
</evidence>
<protein>
    <recommendedName>
        <fullName evidence="3 10">Cell division protein FtsX</fullName>
    </recommendedName>
</protein>
<feature type="transmembrane region" description="Helical" evidence="11">
    <location>
        <begin position="21"/>
        <end position="46"/>
    </location>
</feature>
<dbReference type="PIRSF" id="PIRSF003097">
    <property type="entry name" value="FtsX"/>
    <property type="match status" value="1"/>
</dbReference>
<keyword evidence="6 11" id="KW-0812">Transmembrane</keyword>
<reference evidence="14 15" key="1">
    <citation type="submission" date="2016-09" db="EMBL/GenBank/DDBJ databases">
        <title>Complete genome of Desulfosporosinus sp. OL.</title>
        <authorList>
            <person name="Mardanov A."/>
            <person name="Beletsky A."/>
            <person name="Panova A."/>
            <person name="Karnachuk O."/>
            <person name="Ravin N."/>
        </authorList>
    </citation>
    <scope>NUCLEOTIDE SEQUENCE [LARGE SCALE GENOMIC DNA]</scope>
    <source>
        <strain evidence="14 15">OL</strain>
    </source>
</reference>
<keyword evidence="5 10" id="KW-0132">Cell division</keyword>
<evidence type="ECO:0000256" key="2">
    <source>
        <dbReference type="ARBA" id="ARBA00007379"/>
    </source>
</evidence>
<dbReference type="PANTHER" id="PTHR47755:SF1">
    <property type="entry name" value="CELL DIVISION PROTEIN FTSX"/>
    <property type="match status" value="1"/>
</dbReference>